<dbReference type="GeneID" id="80539655"/>
<proteinExistence type="predicted"/>
<reference evidence="1" key="1">
    <citation type="submission" date="2021-01" db="EMBL/GenBank/DDBJ databases">
        <title>Genome characterization of three insect rhabdoviruses from Malaysia and Central Africa.</title>
        <authorList>
            <person name="Luo D."/>
            <person name="Zhou Z."/>
            <person name="Ge X."/>
            <person name="Shi Z."/>
            <person name="Bourhy H."/>
            <person name="Marc G."/>
            <person name="Dacheux L."/>
        </authorList>
    </citation>
    <scope>NUCLEOTIDE SEQUENCE</scope>
    <source>
        <strain evidence="1">0417RCA</strain>
    </source>
</reference>
<evidence type="ECO:0000313" key="2">
    <source>
        <dbReference type="Proteomes" id="UP000830446"/>
    </source>
</evidence>
<evidence type="ECO:0000313" key="1">
    <source>
        <dbReference type="EMBL" id="UAU42846.1"/>
    </source>
</evidence>
<name>A0AAE8XC48_9RHAB</name>
<dbReference type="RefSeq" id="YP_010800983.1">
    <property type="nucleotide sequence ID" value="NC_076931.1"/>
</dbReference>
<accession>A0AAE8XC48</accession>
<dbReference type="Proteomes" id="UP000830446">
    <property type="component" value="Segment"/>
</dbReference>
<gene>
    <name evidence="1" type="primary">U4</name>
</gene>
<sequence>MTYEEEDYYNFFENDEDQGIYRKDASILNLQDYNLNSPLMPDFNIKCE</sequence>
<dbReference type="EMBL" id="MW491753">
    <property type="protein sequence ID" value="UAU42846.1"/>
    <property type="molecule type" value="Viral_cRNA"/>
</dbReference>
<dbReference type="KEGG" id="vg:80539655"/>
<organism evidence="1 2">
    <name type="scientific">Boteke virus</name>
    <dbReference type="NCBI Taxonomy" id="864698"/>
    <lineage>
        <taxon>Viruses</taxon>
        <taxon>Riboviria</taxon>
        <taxon>Orthornavirae</taxon>
        <taxon>Negarnaviricota</taxon>
        <taxon>Haploviricotina</taxon>
        <taxon>Monjiviricetes</taxon>
        <taxon>Mononegavirales</taxon>
        <taxon>Rhabdoviridae</taxon>
        <taxon>Alpharhabdovirinae</taxon>
        <taxon>Sunrhavirus</taxon>
        <taxon>Sunrhavirus boteke</taxon>
    </lineage>
</organism>
<protein>
    <submittedName>
        <fullName evidence="1">Uncharacterized protein</fullName>
    </submittedName>
</protein>
<keyword evidence="2" id="KW-1185">Reference proteome</keyword>